<evidence type="ECO:0008006" key="6">
    <source>
        <dbReference type="Google" id="ProtNLM"/>
    </source>
</evidence>
<evidence type="ECO:0000256" key="2">
    <source>
        <dbReference type="ARBA" id="ARBA00022679"/>
    </source>
</evidence>
<feature type="compositionally biased region" description="Basic residues" evidence="3">
    <location>
        <begin position="1"/>
        <end position="16"/>
    </location>
</feature>
<comment type="caution">
    <text evidence="4">The sequence shown here is derived from an EMBL/GenBank/DDBJ whole genome shotgun (WGS) entry which is preliminary data.</text>
</comment>
<feature type="region of interest" description="Disordered" evidence="3">
    <location>
        <begin position="1"/>
        <end position="22"/>
    </location>
</feature>
<dbReference type="InterPro" id="IPR010286">
    <property type="entry name" value="METTL16/RlmF"/>
</dbReference>
<dbReference type="AlphaFoldDB" id="A0A9D4Z3S3"/>
<evidence type="ECO:0000313" key="4">
    <source>
        <dbReference type="EMBL" id="KAI5059362.1"/>
    </source>
</evidence>
<evidence type="ECO:0000313" key="5">
    <source>
        <dbReference type="Proteomes" id="UP000886520"/>
    </source>
</evidence>
<dbReference type="PANTHER" id="PTHR13393:SF0">
    <property type="entry name" value="RNA N6-ADENOSINE-METHYLTRANSFERASE METTL16"/>
    <property type="match status" value="1"/>
</dbReference>
<evidence type="ECO:0000256" key="1">
    <source>
        <dbReference type="ARBA" id="ARBA00022603"/>
    </source>
</evidence>
<dbReference type="GO" id="GO:0005634">
    <property type="term" value="C:nucleus"/>
    <property type="evidence" value="ECO:0007669"/>
    <property type="project" value="TreeGrafter"/>
</dbReference>
<dbReference type="Proteomes" id="UP000886520">
    <property type="component" value="Chromosome 25"/>
</dbReference>
<name>A0A9D4Z3S3_ADICA</name>
<keyword evidence="2" id="KW-0808">Transferase</keyword>
<dbReference type="Gene3D" id="3.40.50.150">
    <property type="entry name" value="Vaccinia Virus protein VP39"/>
    <property type="match status" value="2"/>
</dbReference>
<dbReference type="PANTHER" id="PTHR13393">
    <property type="entry name" value="SAM-DEPENDENT METHYLTRANSFERASE"/>
    <property type="match status" value="1"/>
</dbReference>
<evidence type="ECO:0000256" key="3">
    <source>
        <dbReference type="SAM" id="MobiDB-lite"/>
    </source>
</evidence>
<dbReference type="GO" id="GO:0070475">
    <property type="term" value="P:rRNA base methylation"/>
    <property type="evidence" value="ECO:0007669"/>
    <property type="project" value="TreeGrafter"/>
</dbReference>
<proteinExistence type="predicted"/>
<keyword evidence="5" id="KW-1185">Reference proteome</keyword>
<dbReference type="InterPro" id="IPR029063">
    <property type="entry name" value="SAM-dependent_MTases_sf"/>
</dbReference>
<accession>A0A9D4Z3S3</accession>
<sequence length="518" mass="58651">MAKDGSRKRKREKRSMHPFNKYAENPPDFNLLASRYPSFKEYVSYTPNGRAKIDWTDFNATRELTRVLLEHDFGIHWWIPDGQLCPTVPNRANYIHWIQDLLTNFPAPWHAIAEDSILGLDIGTGANCIYPLLGAAIHGWHFIGTDATDTALEWAQWNVQQNSHLAGLISIRSVTDHSKRKHGVIDNEEKKDEKCNVLSDSFDQHKKLLSPAKDMNGSAGLNVSPPPTDCYPELEIDGIERSSIGQEDLEVVCLRHEDLPILAGVVHEAERLDFCMCNPPFFASMEEAGMNPHTSCGGTSAEMVYPGGEEGFISKMIEDSMQLKEQIHWFTTMVGRKVNLKILTSKLREKKVRMLRTTEFVQGRTCRWGLAWTYNAPPERLLQQQARPFISNNASFMIEGLPRQCKAYDVLQELASNLRDFGATCEVDAVSFMLKGMLQDNMEKQRIDVQHQEASPPSREIDAGRFTLTVFEQAPGALLIKGKLLEEKSLLTGKFSAMLSSIERRLKHIFCAKKEQIS</sequence>
<gene>
    <name evidence="4" type="ORF">GOP47_0025681</name>
</gene>
<organism evidence="4 5">
    <name type="scientific">Adiantum capillus-veneris</name>
    <name type="common">Maidenhair fern</name>
    <dbReference type="NCBI Taxonomy" id="13818"/>
    <lineage>
        <taxon>Eukaryota</taxon>
        <taxon>Viridiplantae</taxon>
        <taxon>Streptophyta</taxon>
        <taxon>Embryophyta</taxon>
        <taxon>Tracheophyta</taxon>
        <taxon>Polypodiopsida</taxon>
        <taxon>Polypodiidae</taxon>
        <taxon>Polypodiales</taxon>
        <taxon>Pteridineae</taxon>
        <taxon>Pteridaceae</taxon>
        <taxon>Vittarioideae</taxon>
        <taxon>Adiantum</taxon>
    </lineage>
</organism>
<dbReference type="EMBL" id="JABFUD020000025">
    <property type="protein sequence ID" value="KAI5059362.1"/>
    <property type="molecule type" value="Genomic_DNA"/>
</dbReference>
<dbReference type="GO" id="GO:0008168">
    <property type="term" value="F:methyltransferase activity"/>
    <property type="evidence" value="ECO:0007669"/>
    <property type="project" value="UniProtKB-KW"/>
</dbReference>
<reference evidence="4" key="1">
    <citation type="submission" date="2021-01" db="EMBL/GenBank/DDBJ databases">
        <title>Adiantum capillus-veneris genome.</title>
        <authorList>
            <person name="Fang Y."/>
            <person name="Liao Q."/>
        </authorList>
    </citation>
    <scope>NUCLEOTIDE SEQUENCE</scope>
    <source>
        <strain evidence="4">H3</strain>
        <tissue evidence="4">Leaf</tissue>
    </source>
</reference>
<protein>
    <recommendedName>
        <fullName evidence="6">U6 small nuclear RNA (adenine-(43)-N(6))-methyltransferase</fullName>
    </recommendedName>
</protein>
<dbReference type="SUPFAM" id="SSF53335">
    <property type="entry name" value="S-adenosyl-L-methionine-dependent methyltransferases"/>
    <property type="match status" value="1"/>
</dbReference>
<dbReference type="OrthoDB" id="514248at2759"/>
<dbReference type="Pfam" id="PF05971">
    <property type="entry name" value="Methyltransf_10"/>
    <property type="match status" value="2"/>
</dbReference>
<keyword evidence="1" id="KW-0489">Methyltransferase</keyword>